<keyword evidence="3" id="KW-1185">Reference proteome</keyword>
<dbReference type="RefSeq" id="WP_146585354.1">
    <property type="nucleotide sequence ID" value="NZ_SJPO01000003.1"/>
</dbReference>
<proteinExistence type="predicted"/>
<protein>
    <recommendedName>
        <fullName evidence="1">DUF2262 domain-containing protein</fullName>
    </recommendedName>
</protein>
<gene>
    <name evidence="2" type="ORF">Pla123a_14490</name>
</gene>
<dbReference type="Proteomes" id="UP000318478">
    <property type="component" value="Unassembled WGS sequence"/>
</dbReference>
<evidence type="ECO:0000313" key="2">
    <source>
        <dbReference type="EMBL" id="TWT77653.1"/>
    </source>
</evidence>
<evidence type="ECO:0000313" key="3">
    <source>
        <dbReference type="Proteomes" id="UP000318478"/>
    </source>
</evidence>
<feature type="domain" description="DUF2262" evidence="1">
    <location>
        <begin position="11"/>
        <end position="146"/>
    </location>
</feature>
<name>A0A5C5YS45_9BACT</name>
<organism evidence="2 3">
    <name type="scientific">Posidoniimonas polymericola</name>
    <dbReference type="NCBI Taxonomy" id="2528002"/>
    <lineage>
        <taxon>Bacteria</taxon>
        <taxon>Pseudomonadati</taxon>
        <taxon>Planctomycetota</taxon>
        <taxon>Planctomycetia</taxon>
        <taxon>Pirellulales</taxon>
        <taxon>Lacipirellulaceae</taxon>
        <taxon>Posidoniimonas</taxon>
    </lineage>
</organism>
<dbReference type="Pfam" id="PF10020">
    <property type="entry name" value="DUF2262"/>
    <property type="match status" value="1"/>
</dbReference>
<accession>A0A5C5YS45</accession>
<dbReference type="AlphaFoldDB" id="A0A5C5YS45"/>
<comment type="caution">
    <text evidence="2">The sequence shown here is derived from an EMBL/GenBank/DDBJ whole genome shotgun (WGS) entry which is preliminary data.</text>
</comment>
<sequence length="152" mass="17254">MPTYPNQIQDPTFGRLRLFGRFDDSTAAYNGKTTLWDRRIGLTLNTDSHGDLALAAKLAKRFCKGTKSSRARIDAYIKQHVLPAVNRMREFDDLAPIDLEKLHKTLKVYSMEAYSDGEIYLWYKTGRVVPGDHDLKILGDALGQIAEFEFIG</sequence>
<reference evidence="2 3" key="1">
    <citation type="submission" date="2019-02" db="EMBL/GenBank/DDBJ databases">
        <title>Deep-cultivation of Planctomycetes and their phenomic and genomic characterization uncovers novel biology.</title>
        <authorList>
            <person name="Wiegand S."/>
            <person name="Jogler M."/>
            <person name="Boedeker C."/>
            <person name="Pinto D."/>
            <person name="Vollmers J."/>
            <person name="Rivas-Marin E."/>
            <person name="Kohn T."/>
            <person name="Peeters S.H."/>
            <person name="Heuer A."/>
            <person name="Rast P."/>
            <person name="Oberbeckmann S."/>
            <person name="Bunk B."/>
            <person name="Jeske O."/>
            <person name="Meyerdierks A."/>
            <person name="Storesund J.E."/>
            <person name="Kallscheuer N."/>
            <person name="Luecker S."/>
            <person name="Lage O.M."/>
            <person name="Pohl T."/>
            <person name="Merkel B.J."/>
            <person name="Hornburger P."/>
            <person name="Mueller R.-W."/>
            <person name="Bruemmer F."/>
            <person name="Labrenz M."/>
            <person name="Spormann A.M."/>
            <person name="Op Den Camp H."/>
            <person name="Overmann J."/>
            <person name="Amann R."/>
            <person name="Jetten M.S.M."/>
            <person name="Mascher T."/>
            <person name="Medema M.H."/>
            <person name="Devos D.P."/>
            <person name="Kaster A.-K."/>
            <person name="Ovreas L."/>
            <person name="Rohde M."/>
            <person name="Galperin M.Y."/>
            <person name="Jogler C."/>
        </authorList>
    </citation>
    <scope>NUCLEOTIDE SEQUENCE [LARGE SCALE GENOMIC DNA]</scope>
    <source>
        <strain evidence="2 3">Pla123a</strain>
    </source>
</reference>
<dbReference type="EMBL" id="SJPO01000003">
    <property type="protein sequence ID" value="TWT77653.1"/>
    <property type="molecule type" value="Genomic_DNA"/>
</dbReference>
<evidence type="ECO:0000259" key="1">
    <source>
        <dbReference type="Pfam" id="PF10020"/>
    </source>
</evidence>
<dbReference type="InterPro" id="IPR019260">
    <property type="entry name" value="DUF2262"/>
</dbReference>